<keyword evidence="1" id="KW-0732">Signal</keyword>
<proteinExistence type="predicted"/>
<sequence length="101" mass="11272">MNLARLSGSWRRMWGNIILTYSLLQVLGSADVWTDLGDVWTDLGDVWTDLGGVAEDGWSGNLIADSFVLDTSCLVRPVHFYQASIPFKSKFITNVAYTNLK</sequence>
<protein>
    <submittedName>
        <fullName evidence="2">Uncharacterized protein</fullName>
    </submittedName>
</protein>
<evidence type="ECO:0000256" key="1">
    <source>
        <dbReference type="SAM" id="SignalP"/>
    </source>
</evidence>
<reference evidence="2 3" key="1">
    <citation type="journal article" date="2020" name="IScience">
        <title>Genome Sequencing of the Endangered Kingdonia uniflora (Circaeasteraceae, Ranunculales) Reveals Potential Mechanisms of Evolutionary Specialization.</title>
        <authorList>
            <person name="Sun Y."/>
            <person name="Deng T."/>
            <person name="Zhang A."/>
            <person name="Moore M.J."/>
            <person name="Landis J.B."/>
            <person name="Lin N."/>
            <person name="Zhang H."/>
            <person name="Zhang X."/>
            <person name="Huang J."/>
            <person name="Zhang X."/>
            <person name="Sun H."/>
            <person name="Wang H."/>
        </authorList>
    </citation>
    <scope>NUCLEOTIDE SEQUENCE [LARGE SCALE GENOMIC DNA]</scope>
    <source>
        <strain evidence="2">TB1705</strain>
        <tissue evidence="2">Leaf</tissue>
    </source>
</reference>
<dbReference type="EMBL" id="JACGCM010001193">
    <property type="protein sequence ID" value="KAF6159505.1"/>
    <property type="molecule type" value="Genomic_DNA"/>
</dbReference>
<feature type="chain" id="PRO_5029711135" evidence="1">
    <location>
        <begin position="31"/>
        <end position="101"/>
    </location>
</feature>
<name>A0A7J7MX54_9MAGN</name>
<comment type="caution">
    <text evidence="2">The sequence shown here is derived from an EMBL/GenBank/DDBJ whole genome shotgun (WGS) entry which is preliminary data.</text>
</comment>
<accession>A0A7J7MX54</accession>
<feature type="signal peptide" evidence="1">
    <location>
        <begin position="1"/>
        <end position="30"/>
    </location>
</feature>
<dbReference type="Proteomes" id="UP000541444">
    <property type="component" value="Unassembled WGS sequence"/>
</dbReference>
<evidence type="ECO:0000313" key="2">
    <source>
        <dbReference type="EMBL" id="KAF6159505.1"/>
    </source>
</evidence>
<gene>
    <name evidence="2" type="ORF">GIB67_032276</name>
</gene>
<keyword evidence="3" id="KW-1185">Reference proteome</keyword>
<organism evidence="2 3">
    <name type="scientific">Kingdonia uniflora</name>
    <dbReference type="NCBI Taxonomy" id="39325"/>
    <lineage>
        <taxon>Eukaryota</taxon>
        <taxon>Viridiplantae</taxon>
        <taxon>Streptophyta</taxon>
        <taxon>Embryophyta</taxon>
        <taxon>Tracheophyta</taxon>
        <taxon>Spermatophyta</taxon>
        <taxon>Magnoliopsida</taxon>
        <taxon>Ranunculales</taxon>
        <taxon>Circaeasteraceae</taxon>
        <taxon>Kingdonia</taxon>
    </lineage>
</organism>
<evidence type="ECO:0000313" key="3">
    <source>
        <dbReference type="Proteomes" id="UP000541444"/>
    </source>
</evidence>
<dbReference type="AlphaFoldDB" id="A0A7J7MX54"/>